<dbReference type="InterPro" id="IPR019239">
    <property type="entry name" value="VapB_antitoxin"/>
</dbReference>
<dbReference type="AlphaFoldDB" id="G8NXS8"/>
<dbReference type="EMBL" id="CP003130">
    <property type="protein sequence ID" value="AEU34423.1"/>
    <property type="molecule type" value="Genomic_DNA"/>
</dbReference>
<dbReference type="Pfam" id="PF09957">
    <property type="entry name" value="VapB_antitoxin"/>
    <property type="match status" value="1"/>
</dbReference>
<dbReference type="OrthoDB" id="9805830at2"/>
<evidence type="ECO:0000313" key="1">
    <source>
        <dbReference type="EMBL" id="AEU34423.1"/>
    </source>
</evidence>
<dbReference type="HOGENOM" id="CLU_179376_3_0_0"/>
<dbReference type="STRING" id="682795.AciX8_0063"/>
<dbReference type="KEGG" id="gma:AciX8_0063"/>
<sequence>MRTNIEIDDQLMAEALRSSGEPTKRAAVEAALRLLIQTKAQGGIRKLRGKIQWEGDLAELRRSRVRD</sequence>
<proteinExistence type="predicted"/>
<dbReference type="RefSeq" id="WP_014263307.1">
    <property type="nucleotide sequence ID" value="NC_016631.1"/>
</dbReference>
<gene>
    <name evidence="1" type="ordered locus">AciX8_0063</name>
</gene>
<dbReference type="eggNOG" id="COG5450">
    <property type="taxonomic scope" value="Bacteria"/>
</dbReference>
<organism evidence="1 2">
    <name type="scientific">Granulicella mallensis (strain ATCC BAA-1857 / DSM 23137 / MP5ACTX8)</name>
    <dbReference type="NCBI Taxonomy" id="682795"/>
    <lineage>
        <taxon>Bacteria</taxon>
        <taxon>Pseudomonadati</taxon>
        <taxon>Acidobacteriota</taxon>
        <taxon>Terriglobia</taxon>
        <taxon>Terriglobales</taxon>
        <taxon>Acidobacteriaceae</taxon>
        <taxon>Granulicella</taxon>
    </lineage>
</organism>
<name>G8NXS8_GRAMM</name>
<protein>
    <recommendedName>
        <fullName evidence="3">Transcription regulator of the Arc/MetJ class</fullName>
    </recommendedName>
</protein>
<accession>G8NXS8</accession>
<evidence type="ECO:0008006" key="3">
    <source>
        <dbReference type="Google" id="ProtNLM"/>
    </source>
</evidence>
<keyword evidence="2" id="KW-1185">Reference proteome</keyword>
<dbReference type="Proteomes" id="UP000007113">
    <property type="component" value="Chromosome"/>
</dbReference>
<evidence type="ECO:0000313" key="2">
    <source>
        <dbReference type="Proteomes" id="UP000007113"/>
    </source>
</evidence>
<reference evidence="1 2" key="1">
    <citation type="submission" date="2011-11" db="EMBL/GenBank/DDBJ databases">
        <title>Complete sequence of Granulicella mallensis MP5ACTX8.</title>
        <authorList>
            <consortium name="US DOE Joint Genome Institute"/>
            <person name="Lucas S."/>
            <person name="Copeland A."/>
            <person name="Lapidus A."/>
            <person name="Cheng J.-F."/>
            <person name="Goodwin L."/>
            <person name="Pitluck S."/>
            <person name="Peters L."/>
            <person name="Lu M."/>
            <person name="Detter J.C."/>
            <person name="Han C."/>
            <person name="Tapia R."/>
            <person name="Land M."/>
            <person name="Hauser L."/>
            <person name="Kyrpides N."/>
            <person name="Ivanova N."/>
            <person name="Mikhailova N."/>
            <person name="Pagani I."/>
            <person name="Rawat S."/>
            <person name="Mannisto M."/>
            <person name="Haggblom M."/>
            <person name="Woyke T."/>
        </authorList>
    </citation>
    <scope>NUCLEOTIDE SEQUENCE [LARGE SCALE GENOMIC DNA]</scope>
    <source>
        <strain evidence="2">ATCC BAA-1857 / DSM 23137 / MP5ACTX8</strain>
    </source>
</reference>